<evidence type="ECO:0000256" key="4">
    <source>
        <dbReference type="ARBA" id="ARBA00022807"/>
    </source>
</evidence>
<evidence type="ECO:0000259" key="6">
    <source>
        <dbReference type="PROSITE" id="PS51935"/>
    </source>
</evidence>
<dbReference type="KEGG" id="twh:TWT_149"/>
<keyword evidence="8" id="KW-1185">Reference proteome</keyword>
<dbReference type="Proteomes" id="UP000002200">
    <property type="component" value="Chromosome"/>
</dbReference>
<evidence type="ECO:0000256" key="2">
    <source>
        <dbReference type="ARBA" id="ARBA00022670"/>
    </source>
</evidence>
<dbReference type="GO" id="GO:0008234">
    <property type="term" value="F:cysteine-type peptidase activity"/>
    <property type="evidence" value="ECO:0007669"/>
    <property type="project" value="UniProtKB-KW"/>
</dbReference>
<dbReference type="PANTHER" id="PTHR47359">
    <property type="entry name" value="PEPTIDOGLYCAN DL-ENDOPEPTIDASE CWLO"/>
    <property type="match status" value="1"/>
</dbReference>
<feature type="chain" id="PRO_5004297904" evidence="5">
    <location>
        <begin position="29"/>
        <end position="410"/>
    </location>
</feature>
<accession>Q83N22</accession>
<keyword evidence="5" id="KW-0732">Signal</keyword>
<keyword evidence="2" id="KW-0645">Protease</keyword>
<dbReference type="SUPFAM" id="SSF54001">
    <property type="entry name" value="Cysteine proteinases"/>
    <property type="match status" value="1"/>
</dbReference>
<keyword evidence="4" id="KW-0788">Thiol protease</keyword>
<dbReference type="HOGENOM" id="CLU_034085_3_0_11"/>
<sequence>MGRCVRRCFIVALVSVLCSSMLFQTSVAADPTGEPVPPGYPNWNDVERARRNQDAKRREVENITGLVMALQDRVNQAVRAAAISAERYQEAKIKLEDASRRSKSFAELAKNSSLKADLSKKEAGRMIANLYKRGSSNMSLFFSRSEDPENLLEMLTLIDRFGGHFDEVYTRAIRDANDSSALRKQADAAHIDFEKLADESQRAYDAAQHARQAAASAVDEQKARSKVLLAQLAVLQNTTQEVQKRYLAGVRERRERAEAARRRAALRDKGNHAAATALLSNNPPRSSAVAKVLNFARRAINLPYVFGGTGNPGYDCSGLTLMAYRAAGINIGSHSVNSQYYTARAKGQLVSYENRQPGDLLFWGSGPGSFYHNGIYVGNGMMIAAPDFGDVVKLQPVWGIPWLQVARPAQ</sequence>
<dbReference type="InterPro" id="IPR038765">
    <property type="entry name" value="Papain-like_cys_pep_sf"/>
</dbReference>
<dbReference type="OrthoDB" id="5177647at2"/>
<organism evidence="7 8">
    <name type="scientific">Tropheryma whipplei (strain Twist)</name>
    <name type="common">Whipple's bacillus</name>
    <dbReference type="NCBI Taxonomy" id="203267"/>
    <lineage>
        <taxon>Bacteria</taxon>
        <taxon>Bacillati</taxon>
        <taxon>Actinomycetota</taxon>
        <taxon>Actinomycetes</taxon>
        <taxon>Micrococcales</taxon>
        <taxon>Tropherymataceae</taxon>
        <taxon>Tropheryma</taxon>
    </lineage>
</organism>
<dbReference type="eggNOG" id="COG0791">
    <property type="taxonomic scope" value="Bacteria"/>
</dbReference>
<dbReference type="InterPro" id="IPR051794">
    <property type="entry name" value="PG_Endopeptidase_C40"/>
</dbReference>
<evidence type="ECO:0000313" key="7">
    <source>
        <dbReference type="EMBL" id="AAO44246.1"/>
    </source>
</evidence>
<comment type="similarity">
    <text evidence="1">Belongs to the peptidase C40 family.</text>
</comment>
<evidence type="ECO:0000256" key="5">
    <source>
        <dbReference type="SAM" id="SignalP"/>
    </source>
</evidence>
<evidence type="ECO:0000256" key="1">
    <source>
        <dbReference type="ARBA" id="ARBA00007074"/>
    </source>
</evidence>
<dbReference type="Gene3D" id="3.90.1720.10">
    <property type="entry name" value="endopeptidase domain like (from Nostoc punctiforme)"/>
    <property type="match status" value="1"/>
</dbReference>
<evidence type="ECO:0000313" key="8">
    <source>
        <dbReference type="Proteomes" id="UP000002200"/>
    </source>
</evidence>
<dbReference type="Pfam" id="PF00877">
    <property type="entry name" value="NLPC_P60"/>
    <property type="match status" value="1"/>
</dbReference>
<feature type="signal peptide" evidence="5">
    <location>
        <begin position="1"/>
        <end position="28"/>
    </location>
</feature>
<keyword evidence="3" id="KW-0378">Hydrolase</keyword>
<reference evidence="7 8" key="1">
    <citation type="journal article" date="2003" name="Genome Res.">
        <title>Tropheryma whipplei twist: a human pathogenic Actinobacteria with a reduced genome.</title>
        <authorList>
            <person name="Raoult D."/>
            <person name="Ogata H."/>
            <person name="Audic S."/>
            <person name="Robert C."/>
            <person name="Suhre K."/>
            <person name="Drancourt M."/>
            <person name="Claverie J.-M."/>
        </authorList>
    </citation>
    <scope>NUCLEOTIDE SEQUENCE [LARGE SCALE GENOMIC DNA]</scope>
    <source>
        <strain evidence="7 8">Twist</strain>
    </source>
</reference>
<dbReference type="STRING" id="203267.TWT_149"/>
<dbReference type="AlphaFoldDB" id="Q83N22"/>
<name>Q83N22_TROWT</name>
<dbReference type="InterPro" id="IPR000064">
    <property type="entry name" value="NLP_P60_dom"/>
</dbReference>
<dbReference type="PANTHER" id="PTHR47359:SF3">
    <property type="entry name" value="NLP_P60 DOMAIN-CONTAINING PROTEIN-RELATED"/>
    <property type="match status" value="1"/>
</dbReference>
<dbReference type="PROSITE" id="PS51935">
    <property type="entry name" value="NLPC_P60"/>
    <property type="match status" value="1"/>
</dbReference>
<protein>
    <submittedName>
        <fullName evidence="7">NPL/P60 family secreted protein</fullName>
    </submittedName>
</protein>
<proteinExistence type="inferred from homology"/>
<dbReference type="EMBL" id="AE014184">
    <property type="protein sequence ID" value="AAO44246.1"/>
    <property type="molecule type" value="Genomic_DNA"/>
</dbReference>
<gene>
    <name evidence="7" type="ordered locus">TWT_149</name>
</gene>
<feature type="domain" description="NlpC/P60" evidence="6">
    <location>
        <begin position="286"/>
        <end position="410"/>
    </location>
</feature>
<evidence type="ECO:0000256" key="3">
    <source>
        <dbReference type="ARBA" id="ARBA00022801"/>
    </source>
</evidence>
<dbReference type="GO" id="GO:0006508">
    <property type="term" value="P:proteolysis"/>
    <property type="evidence" value="ECO:0007669"/>
    <property type="project" value="UniProtKB-KW"/>
</dbReference>